<evidence type="ECO:0000313" key="4">
    <source>
        <dbReference type="Proteomes" id="UP000002035"/>
    </source>
</evidence>
<evidence type="ECO:0000256" key="2">
    <source>
        <dbReference type="SAM" id="SignalP"/>
    </source>
</evidence>
<dbReference type="Proteomes" id="UP000002035">
    <property type="component" value="Unassembled WGS sequence"/>
</dbReference>
<dbReference type="GeneID" id="9226522"/>
<dbReference type="HOGENOM" id="CLU_1643298_0_0_1"/>
<evidence type="ECO:0008006" key="5">
    <source>
        <dbReference type="Google" id="ProtNLM"/>
    </source>
</evidence>
<feature type="chain" id="PRO_5002951482" description="Hydrophobin" evidence="2">
    <location>
        <begin position="21"/>
        <end position="161"/>
    </location>
</feature>
<dbReference type="STRING" id="554155.C5FJE0"/>
<accession>C5FJE0</accession>
<organism evidence="3 4">
    <name type="scientific">Arthroderma otae (strain ATCC MYA-4605 / CBS 113480)</name>
    <name type="common">Microsporum canis</name>
    <dbReference type="NCBI Taxonomy" id="554155"/>
    <lineage>
        <taxon>Eukaryota</taxon>
        <taxon>Fungi</taxon>
        <taxon>Dikarya</taxon>
        <taxon>Ascomycota</taxon>
        <taxon>Pezizomycotina</taxon>
        <taxon>Eurotiomycetes</taxon>
        <taxon>Eurotiomycetidae</taxon>
        <taxon>Onygenales</taxon>
        <taxon>Arthrodermataceae</taxon>
        <taxon>Microsporum</taxon>
    </lineage>
</organism>
<evidence type="ECO:0000256" key="1">
    <source>
        <dbReference type="SAM" id="MobiDB-lite"/>
    </source>
</evidence>
<dbReference type="EMBL" id="DS995702">
    <property type="protein sequence ID" value="EEQ29561.1"/>
    <property type="molecule type" value="Genomic_DNA"/>
</dbReference>
<dbReference type="VEuPathDB" id="FungiDB:MCYG_02380"/>
<dbReference type="eggNOG" id="ENOG502SXFR">
    <property type="taxonomic scope" value="Eukaryota"/>
</dbReference>
<protein>
    <recommendedName>
        <fullName evidence="5">Hydrophobin</fullName>
    </recommendedName>
</protein>
<keyword evidence="2" id="KW-0732">Signal</keyword>
<evidence type="ECO:0000313" key="3">
    <source>
        <dbReference type="EMBL" id="EEQ29561.1"/>
    </source>
</evidence>
<keyword evidence="4" id="KW-1185">Reference proteome</keyword>
<feature type="signal peptide" evidence="2">
    <location>
        <begin position="1"/>
        <end position="20"/>
    </location>
</feature>
<dbReference type="OMA" id="SYCCNEE"/>
<dbReference type="AlphaFoldDB" id="C5FJE0"/>
<name>C5FJE0_ARTOC</name>
<dbReference type="OrthoDB" id="4173882at2759"/>
<feature type="compositionally biased region" description="Acidic residues" evidence="1">
    <location>
        <begin position="72"/>
        <end position="85"/>
    </location>
</feature>
<feature type="region of interest" description="Disordered" evidence="1">
    <location>
        <begin position="24"/>
        <end position="98"/>
    </location>
</feature>
<dbReference type="RefSeq" id="XP_002849446.1">
    <property type="nucleotide sequence ID" value="XM_002849400.1"/>
</dbReference>
<proteinExistence type="predicted"/>
<sequence>MKFLYTSSLVSLCLLLSSTAASPAIRPGSTTLSPVPEPEVQAQNVPNDMASRPTPAKPVAQPESSPQAEALREEDVESSSSEDELLSGTHRVHKASPEQGNLCKTGDSYCCNEEHGKNTCVKSRTSCEQKVICCNNDHGYQFCMGDINFNMPITFNINFDF</sequence>
<reference evidence="4" key="1">
    <citation type="journal article" date="2012" name="MBio">
        <title>Comparative genome analysis of Trichophyton rubrum and related dermatophytes reveals candidate genes involved in infection.</title>
        <authorList>
            <person name="Martinez D.A."/>
            <person name="Oliver B.G."/>
            <person name="Graeser Y."/>
            <person name="Goldberg J.M."/>
            <person name="Li W."/>
            <person name="Martinez-Rossi N.M."/>
            <person name="Monod M."/>
            <person name="Shelest E."/>
            <person name="Barton R.C."/>
            <person name="Birch E."/>
            <person name="Brakhage A.A."/>
            <person name="Chen Z."/>
            <person name="Gurr S.J."/>
            <person name="Heiman D."/>
            <person name="Heitman J."/>
            <person name="Kosti I."/>
            <person name="Rossi A."/>
            <person name="Saif S."/>
            <person name="Samalova M."/>
            <person name="Saunders C.W."/>
            <person name="Shea T."/>
            <person name="Summerbell R.C."/>
            <person name="Xu J."/>
            <person name="Young S."/>
            <person name="Zeng Q."/>
            <person name="Birren B.W."/>
            <person name="Cuomo C.A."/>
            <person name="White T.C."/>
        </authorList>
    </citation>
    <scope>NUCLEOTIDE SEQUENCE [LARGE SCALE GENOMIC DNA]</scope>
    <source>
        <strain evidence="4">ATCC MYA-4605 / CBS 113480</strain>
    </source>
</reference>
<gene>
    <name evidence="3" type="ORF">MCYG_02380</name>
</gene>